<dbReference type="EMBL" id="SAXT01000005">
    <property type="protein sequence ID" value="TXJ11666.1"/>
    <property type="molecule type" value="Genomic_DNA"/>
</dbReference>
<dbReference type="RefSeq" id="WP_147758591.1">
    <property type="nucleotide sequence ID" value="NZ_SAXT01000005.1"/>
</dbReference>
<sequence>MKNKLIFLLCISVIAIILKLLSLSKFLVENFYSKFIYKKLAGGLNKLSGKLNFSLGEILIIIFAIIIILFIIFTIKNLITEKERLKILFNFLYSIICAAIIVYIIFMSIWGLNYYRMPIIDNYSKYMEKQIDNEDIYSLAEYLIKDINNLKSQIKYSEINTNYQALNRMVEVDYKNIFEEFNFLNMNYSRTKPIKSSKLFLYLQISGIYNPFTFESNVNILIPYVSFPFTIAHEISHQIGISYEDEANFLAYLVCSKSEDLFIRYSGDFEILLYILGELNRDEDYGYLISNLNEETKKEIKEYNEFWRQYSGDLSKISKKVNDTYLKANSQKEGVKSYSRVVRLLVYYYRSKNII</sequence>
<protein>
    <submittedName>
        <fullName evidence="2">DUF3810 domain-containing protein</fullName>
    </submittedName>
</protein>
<comment type="caution">
    <text evidence="2">The sequence shown here is derived from an EMBL/GenBank/DDBJ whole genome shotgun (WGS) entry which is preliminary data.</text>
</comment>
<proteinExistence type="predicted"/>
<gene>
    <name evidence="2" type="ORF">EPJ80_08100</name>
</gene>
<organism evidence="2 3">
    <name type="scientific">Brachyspira aalborgi</name>
    <dbReference type="NCBI Taxonomy" id="29522"/>
    <lineage>
        <taxon>Bacteria</taxon>
        <taxon>Pseudomonadati</taxon>
        <taxon>Spirochaetota</taxon>
        <taxon>Spirochaetia</taxon>
        <taxon>Brachyspirales</taxon>
        <taxon>Brachyspiraceae</taxon>
        <taxon>Brachyspira</taxon>
    </lineage>
</organism>
<keyword evidence="1" id="KW-1133">Transmembrane helix</keyword>
<name>A0A5C8CFD1_9SPIR</name>
<reference evidence="2 3" key="1">
    <citation type="journal article" date="1992" name="Lakartidningen">
        <title>[Penicillin V and not amoxicillin is the first choice preparation in acute otitis].</title>
        <authorList>
            <person name="Kamme C."/>
            <person name="Lundgren K."/>
            <person name="Prellner K."/>
        </authorList>
    </citation>
    <scope>NUCLEOTIDE SEQUENCE [LARGE SCALE GENOMIC DNA]</scope>
    <source>
        <strain evidence="2 3">W1</strain>
    </source>
</reference>
<keyword evidence="1" id="KW-0472">Membrane</keyword>
<dbReference type="InterPro" id="IPR024294">
    <property type="entry name" value="DUF3810"/>
</dbReference>
<evidence type="ECO:0000256" key="1">
    <source>
        <dbReference type="SAM" id="Phobius"/>
    </source>
</evidence>
<accession>A0A5C8CFD1</accession>
<feature type="transmembrane region" description="Helical" evidence="1">
    <location>
        <begin position="87"/>
        <end position="112"/>
    </location>
</feature>
<evidence type="ECO:0000313" key="3">
    <source>
        <dbReference type="Proteomes" id="UP000325116"/>
    </source>
</evidence>
<dbReference type="Proteomes" id="UP000325116">
    <property type="component" value="Unassembled WGS sequence"/>
</dbReference>
<dbReference type="AlphaFoldDB" id="A0A5C8CFD1"/>
<dbReference type="Pfam" id="PF12725">
    <property type="entry name" value="DUF3810"/>
    <property type="match status" value="1"/>
</dbReference>
<evidence type="ECO:0000313" key="2">
    <source>
        <dbReference type="EMBL" id="TXJ11666.1"/>
    </source>
</evidence>
<keyword evidence="1" id="KW-0812">Transmembrane</keyword>
<feature type="transmembrane region" description="Helical" evidence="1">
    <location>
        <begin position="53"/>
        <end position="75"/>
    </location>
</feature>